<protein>
    <submittedName>
        <fullName evidence="7">Probable E3 ubiquitin-protein ligase ZFP1</fullName>
    </submittedName>
</protein>
<dbReference type="GO" id="GO:0012505">
    <property type="term" value="C:endomembrane system"/>
    <property type="evidence" value="ECO:0007669"/>
    <property type="project" value="TreeGrafter"/>
</dbReference>
<evidence type="ECO:0000256" key="3">
    <source>
        <dbReference type="ARBA" id="ARBA00022833"/>
    </source>
</evidence>
<dbReference type="Proteomes" id="UP000504610">
    <property type="component" value="Unplaced"/>
</dbReference>
<dbReference type="KEGG" id="rsz:130505889"/>
<dbReference type="GO" id="GO:0043161">
    <property type="term" value="P:proteasome-mediated ubiquitin-dependent protein catabolic process"/>
    <property type="evidence" value="ECO:0007669"/>
    <property type="project" value="TreeGrafter"/>
</dbReference>
<keyword evidence="1" id="KW-0479">Metal-binding</keyword>
<proteinExistence type="predicted"/>
<dbReference type="AlphaFoldDB" id="A0A9W3CY04"/>
<dbReference type="InterPro" id="IPR001841">
    <property type="entry name" value="Znf_RING"/>
</dbReference>
<dbReference type="InterPro" id="IPR050731">
    <property type="entry name" value="HRD1_E3_ubiq-ligases"/>
</dbReference>
<keyword evidence="6" id="KW-1185">Reference proteome</keyword>
<accession>A0A9W3CY04</accession>
<name>A0A9W3CY04_RAPSA</name>
<dbReference type="InterPro" id="IPR013083">
    <property type="entry name" value="Znf_RING/FYVE/PHD"/>
</dbReference>
<evidence type="ECO:0000313" key="6">
    <source>
        <dbReference type="Proteomes" id="UP000504610"/>
    </source>
</evidence>
<keyword evidence="3" id="KW-0862">Zinc</keyword>
<dbReference type="RefSeq" id="XP_056856471.1">
    <property type="nucleotide sequence ID" value="XM_057000491.1"/>
</dbReference>
<dbReference type="OrthoDB" id="8062037at2759"/>
<evidence type="ECO:0000259" key="5">
    <source>
        <dbReference type="PROSITE" id="PS50089"/>
    </source>
</evidence>
<dbReference type="SMART" id="SM00184">
    <property type="entry name" value="RING"/>
    <property type="match status" value="1"/>
</dbReference>
<dbReference type="GO" id="GO:0008270">
    <property type="term" value="F:zinc ion binding"/>
    <property type="evidence" value="ECO:0007669"/>
    <property type="project" value="UniProtKB-KW"/>
</dbReference>
<dbReference type="SUPFAM" id="SSF57850">
    <property type="entry name" value="RING/U-box"/>
    <property type="match status" value="1"/>
</dbReference>
<dbReference type="PROSITE" id="PS50089">
    <property type="entry name" value="ZF_RING_2"/>
    <property type="match status" value="1"/>
</dbReference>
<dbReference type="Pfam" id="PF13639">
    <property type="entry name" value="zf-RING_2"/>
    <property type="match status" value="1"/>
</dbReference>
<feature type="domain" description="RING-type" evidence="5">
    <location>
        <begin position="168"/>
        <end position="216"/>
    </location>
</feature>
<evidence type="ECO:0000256" key="2">
    <source>
        <dbReference type="ARBA" id="ARBA00022771"/>
    </source>
</evidence>
<gene>
    <name evidence="7" type="primary">LOC130505889</name>
</gene>
<reference evidence="7" key="1">
    <citation type="submission" date="2025-08" db="UniProtKB">
        <authorList>
            <consortium name="RefSeq"/>
        </authorList>
    </citation>
    <scope>IDENTIFICATION</scope>
    <source>
        <tissue evidence="7">Leaf</tissue>
    </source>
</reference>
<evidence type="ECO:0000256" key="1">
    <source>
        <dbReference type="ARBA" id="ARBA00022723"/>
    </source>
</evidence>
<dbReference type="CDD" id="cd16448">
    <property type="entry name" value="RING-H2"/>
    <property type="match status" value="1"/>
</dbReference>
<keyword evidence="2 4" id="KW-0863">Zinc-finger</keyword>
<sequence>MIRRPSVDYHIKQLDISPPSASDNSSILIIVDTLSDDDIQLFPSVIFHISLRSLGLPHIRDLIQGQLIRRRWLSPEISTAATQLGFSSTELLRDPLVTHRWLSDYLAPHISDLASELGFGRNGFSVSIVVKIVTQSTSKYEVLSRMVQQGKMMNSEELESSQMQTEPCSICLNNLVLDDGSSSKHGVPTRLTCSHVFHDGCLLEWFQRKDTCPLCRTLLYDPSMVLNNGELMLSEKNGE</sequence>
<dbReference type="GeneID" id="130505889"/>
<dbReference type="PANTHER" id="PTHR22763:SF192">
    <property type="entry name" value="RING-TYPE DOMAIN-CONTAINING PROTEIN"/>
    <property type="match status" value="1"/>
</dbReference>
<dbReference type="Gene3D" id="3.30.40.10">
    <property type="entry name" value="Zinc/RING finger domain, C3HC4 (zinc finger)"/>
    <property type="match status" value="1"/>
</dbReference>
<evidence type="ECO:0000256" key="4">
    <source>
        <dbReference type="PROSITE-ProRule" id="PRU00175"/>
    </source>
</evidence>
<dbReference type="PANTHER" id="PTHR22763">
    <property type="entry name" value="RING ZINC FINGER PROTEIN"/>
    <property type="match status" value="1"/>
</dbReference>
<evidence type="ECO:0000313" key="7">
    <source>
        <dbReference type="RefSeq" id="XP_056856471.1"/>
    </source>
</evidence>
<organism evidence="6 7">
    <name type="scientific">Raphanus sativus</name>
    <name type="common">Radish</name>
    <name type="synonym">Raphanus raphanistrum var. sativus</name>
    <dbReference type="NCBI Taxonomy" id="3726"/>
    <lineage>
        <taxon>Eukaryota</taxon>
        <taxon>Viridiplantae</taxon>
        <taxon>Streptophyta</taxon>
        <taxon>Embryophyta</taxon>
        <taxon>Tracheophyta</taxon>
        <taxon>Spermatophyta</taxon>
        <taxon>Magnoliopsida</taxon>
        <taxon>eudicotyledons</taxon>
        <taxon>Gunneridae</taxon>
        <taxon>Pentapetalae</taxon>
        <taxon>rosids</taxon>
        <taxon>malvids</taxon>
        <taxon>Brassicales</taxon>
        <taxon>Brassicaceae</taxon>
        <taxon>Brassiceae</taxon>
        <taxon>Raphanus</taxon>
    </lineage>
</organism>
<dbReference type="GO" id="GO:0061630">
    <property type="term" value="F:ubiquitin protein ligase activity"/>
    <property type="evidence" value="ECO:0007669"/>
    <property type="project" value="TreeGrafter"/>
</dbReference>